<reference evidence="2 3" key="1">
    <citation type="submission" date="2024-04" db="EMBL/GenBank/DDBJ databases">
        <title>Tritrichomonas musculus Genome.</title>
        <authorList>
            <person name="Alves-Ferreira E."/>
            <person name="Grigg M."/>
            <person name="Lorenzi H."/>
            <person name="Galac M."/>
        </authorList>
    </citation>
    <scope>NUCLEOTIDE SEQUENCE [LARGE SCALE GENOMIC DNA]</scope>
    <source>
        <strain evidence="2 3">EAF2021</strain>
    </source>
</reference>
<gene>
    <name evidence="2" type="ORF">M9Y10_019296</name>
</gene>
<feature type="compositionally biased region" description="Low complexity" evidence="1">
    <location>
        <begin position="451"/>
        <end position="474"/>
    </location>
</feature>
<sequence>MKKNDSQPIDKNFICSNQLEKQISDLKESVPFFLLPFGFHSLSLFQIAQYYDGSATNFYQNIIFPNSSTNDSDTESHNFAKYKIFDYSQFFIQIFHNFQVPNSIQSCQYINLCDRYFDINFFLSLQPLGDTSFISYHIPKGNEDGIAYILSQTRNFLRPHLFSLMSVPFSSISAKITITTGQPFLFNKILSSNYSNVDSINSRKESLVNDINALKQKEFQIDWSIVSINGLASLILVRPPQYLRIGDRSLEIFDSLDKAFENSNIYLVCYRHSQFIKRMHFEISEKSSKIDHHISSDSFFCNMLKNEMGRSFNQVEPFDFESYLIYSLRFPSFYLMNCGFEKEIAMAASVFIDDPKGRAATYFIPLLKSLIKKDDEKANEAEPIFEEEEEETENQNFQKNSYPEENAPAPAFTPLEVIDQTENSNKADNQNNINNNTDKTDGNDKKEDDNNNTYNSNKDNSITNDNNKTSNDNTDNNDDHNKIKVDDNSNHTNNDTEGADNDDISTFYSENINVNMSQIIVSPFQDQVEVESKLLSVQITQLKSSIQEYYKFTFWLRSFISVLKSIRRRDLIGITNTSLSCFRSLPLRNRRVLISTILTLVESLKMFRKQRGQNDEFFQRVLRIFKSVFGEEFDHILGLQKWEIPREMRRQVVSIDSCVKIFYIRSFQNEKISINNVIFRLKKYMDPIMKEISFDQDVPSFKFCQSYIDFLKLQKFEKIIEI</sequence>
<feature type="compositionally biased region" description="Low complexity" evidence="1">
    <location>
        <begin position="423"/>
        <end position="437"/>
    </location>
</feature>
<name>A0ABR2HJ30_9EUKA</name>
<feature type="compositionally biased region" description="Basic and acidic residues" evidence="1">
    <location>
        <begin position="438"/>
        <end position="449"/>
    </location>
</feature>
<organism evidence="2 3">
    <name type="scientific">Tritrichomonas musculus</name>
    <dbReference type="NCBI Taxonomy" id="1915356"/>
    <lineage>
        <taxon>Eukaryota</taxon>
        <taxon>Metamonada</taxon>
        <taxon>Parabasalia</taxon>
        <taxon>Tritrichomonadida</taxon>
        <taxon>Tritrichomonadidae</taxon>
        <taxon>Tritrichomonas</taxon>
    </lineage>
</organism>
<evidence type="ECO:0000313" key="3">
    <source>
        <dbReference type="Proteomes" id="UP001470230"/>
    </source>
</evidence>
<feature type="region of interest" description="Disordered" evidence="1">
    <location>
        <begin position="423"/>
        <end position="504"/>
    </location>
</feature>
<feature type="compositionally biased region" description="Basic and acidic residues" evidence="1">
    <location>
        <begin position="477"/>
        <end position="489"/>
    </location>
</feature>
<feature type="compositionally biased region" description="Acidic residues" evidence="1">
    <location>
        <begin position="383"/>
        <end position="393"/>
    </location>
</feature>
<keyword evidence="3" id="KW-1185">Reference proteome</keyword>
<protein>
    <submittedName>
        <fullName evidence="2">Uncharacterized protein</fullName>
    </submittedName>
</protein>
<accession>A0ABR2HJ30</accession>
<evidence type="ECO:0000313" key="2">
    <source>
        <dbReference type="EMBL" id="KAK8848240.1"/>
    </source>
</evidence>
<feature type="region of interest" description="Disordered" evidence="1">
    <location>
        <begin position="378"/>
        <end position="409"/>
    </location>
</feature>
<dbReference type="Proteomes" id="UP001470230">
    <property type="component" value="Unassembled WGS sequence"/>
</dbReference>
<evidence type="ECO:0000256" key="1">
    <source>
        <dbReference type="SAM" id="MobiDB-lite"/>
    </source>
</evidence>
<comment type="caution">
    <text evidence="2">The sequence shown here is derived from an EMBL/GenBank/DDBJ whole genome shotgun (WGS) entry which is preliminary data.</text>
</comment>
<dbReference type="EMBL" id="JAPFFF010000027">
    <property type="protein sequence ID" value="KAK8848240.1"/>
    <property type="molecule type" value="Genomic_DNA"/>
</dbReference>
<proteinExistence type="predicted"/>